<evidence type="ECO:0000256" key="1">
    <source>
        <dbReference type="ARBA" id="ARBA00023118"/>
    </source>
</evidence>
<protein>
    <recommendedName>
        <fullName evidence="2">CRISPR type III-associated protein domain-containing protein</fullName>
    </recommendedName>
</protein>
<dbReference type="GO" id="GO:0051607">
    <property type="term" value="P:defense response to virus"/>
    <property type="evidence" value="ECO:0007669"/>
    <property type="project" value="UniProtKB-KW"/>
</dbReference>
<dbReference type="EMBL" id="CP036265">
    <property type="protein sequence ID" value="QDT15051.1"/>
    <property type="molecule type" value="Genomic_DNA"/>
</dbReference>
<evidence type="ECO:0000313" key="3">
    <source>
        <dbReference type="EMBL" id="QDT15051.1"/>
    </source>
</evidence>
<proteinExistence type="predicted"/>
<gene>
    <name evidence="3" type="ORF">CA12_11310</name>
</gene>
<organism evidence="3 4">
    <name type="scientific">Alienimonas californiensis</name>
    <dbReference type="NCBI Taxonomy" id="2527989"/>
    <lineage>
        <taxon>Bacteria</taxon>
        <taxon>Pseudomonadati</taxon>
        <taxon>Planctomycetota</taxon>
        <taxon>Planctomycetia</taxon>
        <taxon>Planctomycetales</taxon>
        <taxon>Planctomycetaceae</taxon>
        <taxon>Alienimonas</taxon>
    </lineage>
</organism>
<keyword evidence="4" id="KW-1185">Reference proteome</keyword>
<dbReference type="KEGG" id="acaf:CA12_11310"/>
<sequence>MKWVRLELELITPCFLGGAAGDRTTAADLKNELLRPASLIGQWRYWLRTLHVDGLADDWRQRERELFGAASGSAGATQGRVWVRPVAGREPETIPASREEGRQSDHLLHRPPLELQYLLGQGLWDRKEGLTRPAFREGQRLLVDVAVRPTRGQSPEDRARDFKHLRHALTLWHTFGGLGARSRRGWGSVQVVNLDAAAVPDVPATSGEKPERWFWENEFRGLRPAEQWRDLARGRTVAWGGRTSAPDGMLSPSGTDCHPGDPRTADLAGDGDFSRLDRCCVVTPPFSGRSWDDVLVRISEVMKAVRADPDFRLPGGEYYSGETPPPRAAFGLPHNYFFKNSGGKVDIDGAAAGATRRASPVLLHVARVNDRHGPFVPAVLWLKAPLAPAGMSWKSKAGRGRVGAPDWEAVRRFLLAAADPTTVSSAPRR</sequence>
<accession>A0A517P6R1</accession>
<keyword evidence="1" id="KW-0051">Antiviral defense</keyword>
<dbReference type="AlphaFoldDB" id="A0A517P6R1"/>
<dbReference type="Proteomes" id="UP000318741">
    <property type="component" value="Chromosome"/>
</dbReference>
<dbReference type="Pfam" id="PF03787">
    <property type="entry name" value="RAMPs"/>
    <property type="match status" value="1"/>
</dbReference>
<evidence type="ECO:0000313" key="4">
    <source>
        <dbReference type="Proteomes" id="UP000318741"/>
    </source>
</evidence>
<dbReference type="OrthoDB" id="190500at2"/>
<dbReference type="InterPro" id="IPR005537">
    <property type="entry name" value="RAMP_III_fam"/>
</dbReference>
<name>A0A517P6R1_9PLAN</name>
<dbReference type="RefSeq" id="WP_145357889.1">
    <property type="nucleotide sequence ID" value="NZ_CP036265.1"/>
</dbReference>
<evidence type="ECO:0000259" key="2">
    <source>
        <dbReference type="Pfam" id="PF03787"/>
    </source>
</evidence>
<reference evidence="3 4" key="1">
    <citation type="submission" date="2019-02" db="EMBL/GenBank/DDBJ databases">
        <title>Deep-cultivation of Planctomycetes and their phenomic and genomic characterization uncovers novel biology.</title>
        <authorList>
            <person name="Wiegand S."/>
            <person name="Jogler M."/>
            <person name="Boedeker C."/>
            <person name="Pinto D."/>
            <person name="Vollmers J."/>
            <person name="Rivas-Marin E."/>
            <person name="Kohn T."/>
            <person name="Peeters S.H."/>
            <person name="Heuer A."/>
            <person name="Rast P."/>
            <person name="Oberbeckmann S."/>
            <person name="Bunk B."/>
            <person name="Jeske O."/>
            <person name="Meyerdierks A."/>
            <person name="Storesund J.E."/>
            <person name="Kallscheuer N."/>
            <person name="Luecker S."/>
            <person name="Lage O.M."/>
            <person name="Pohl T."/>
            <person name="Merkel B.J."/>
            <person name="Hornburger P."/>
            <person name="Mueller R.-W."/>
            <person name="Bruemmer F."/>
            <person name="Labrenz M."/>
            <person name="Spormann A.M."/>
            <person name="Op den Camp H."/>
            <person name="Overmann J."/>
            <person name="Amann R."/>
            <person name="Jetten M.S.M."/>
            <person name="Mascher T."/>
            <person name="Medema M.H."/>
            <person name="Devos D.P."/>
            <person name="Kaster A.-K."/>
            <person name="Ovreas L."/>
            <person name="Rohde M."/>
            <person name="Galperin M.Y."/>
            <person name="Jogler C."/>
        </authorList>
    </citation>
    <scope>NUCLEOTIDE SEQUENCE [LARGE SCALE GENOMIC DNA]</scope>
    <source>
        <strain evidence="3 4">CA12</strain>
    </source>
</reference>
<feature type="domain" description="CRISPR type III-associated protein" evidence="2">
    <location>
        <begin position="7"/>
        <end position="189"/>
    </location>
</feature>